<accession>A0A370G8N8</accession>
<dbReference type="OrthoDB" id="2860966at2"/>
<organism evidence="1 2">
    <name type="scientific">Falsibacillus pallidus</name>
    <dbReference type="NCBI Taxonomy" id="493781"/>
    <lineage>
        <taxon>Bacteria</taxon>
        <taxon>Bacillati</taxon>
        <taxon>Bacillota</taxon>
        <taxon>Bacilli</taxon>
        <taxon>Bacillales</taxon>
        <taxon>Bacillaceae</taxon>
        <taxon>Falsibacillus</taxon>
    </lineage>
</organism>
<dbReference type="AlphaFoldDB" id="A0A370G8N8"/>
<name>A0A370G8N8_9BACI</name>
<evidence type="ECO:0000313" key="2">
    <source>
        <dbReference type="Proteomes" id="UP000255326"/>
    </source>
</evidence>
<evidence type="ECO:0000313" key="1">
    <source>
        <dbReference type="EMBL" id="RDI40152.1"/>
    </source>
</evidence>
<reference evidence="1 2" key="1">
    <citation type="submission" date="2018-07" db="EMBL/GenBank/DDBJ databases">
        <title>Genomic Encyclopedia of Type Strains, Phase IV (KMG-IV): sequencing the most valuable type-strain genomes for metagenomic binning, comparative biology and taxonomic classification.</title>
        <authorList>
            <person name="Goeker M."/>
        </authorList>
    </citation>
    <scope>NUCLEOTIDE SEQUENCE [LARGE SCALE GENOMIC DNA]</scope>
    <source>
        <strain evidence="1 2">DSM 25281</strain>
    </source>
</reference>
<keyword evidence="2" id="KW-1185">Reference proteome</keyword>
<gene>
    <name evidence="1" type="ORF">DFR59_11268</name>
</gene>
<proteinExistence type="predicted"/>
<dbReference type="EMBL" id="QQAY01000012">
    <property type="protein sequence ID" value="RDI40152.1"/>
    <property type="molecule type" value="Genomic_DNA"/>
</dbReference>
<dbReference type="RefSeq" id="WP_114746539.1">
    <property type="nucleotide sequence ID" value="NZ_QQAY01000012.1"/>
</dbReference>
<comment type="caution">
    <text evidence="1">The sequence shown here is derived from an EMBL/GenBank/DDBJ whole genome shotgun (WGS) entry which is preliminary data.</text>
</comment>
<sequence length="124" mass="14341">MDSYECLRKIQTAVDEHDLVSTRIYIEENLEWLKDNRHLLKGNARELFDFILARNDKGEQPLTRPEIMAVNAINAYAKKFDLRGLKLSIKNHAALLLKDEIRQYLNTDAKIILEGMGAIEKSQN</sequence>
<protein>
    <submittedName>
        <fullName evidence="1">Uncharacterized protein</fullName>
    </submittedName>
</protein>
<dbReference type="Proteomes" id="UP000255326">
    <property type="component" value="Unassembled WGS sequence"/>
</dbReference>